<organism evidence="2">
    <name type="scientific">marine metagenome</name>
    <dbReference type="NCBI Taxonomy" id="408172"/>
    <lineage>
        <taxon>unclassified sequences</taxon>
        <taxon>metagenomes</taxon>
        <taxon>ecological metagenomes</taxon>
    </lineage>
</organism>
<dbReference type="SUPFAM" id="SSF55021">
    <property type="entry name" value="ACT-like"/>
    <property type="match status" value="2"/>
</dbReference>
<feature type="domain" description="ACT" evidence="1">
    <location>
        <begin position="92"/>
        <end position="169"/>
    </location>
</feature>
<accession>A0A382FTR9</accession>
<dbReference type="Gene3D" id="3.30.70.260">
    <property type="match status" value="2"/>
</dbReference>
<dbReference type="Pfam" id="PF13740">
    <property type="entry name" value="ACT_6"/>
    <property type="match status" value="1"/>
</dbReference>
<dbReference type="EMBL" id="UINC01051610">
    <property type="protein sequence ID" value="SVB65975.1"/>
    <property type="molecule type" value="Genomic_DNA"/>
</dbReference>
<name>A0A382FTR9_9ZZZZ</name>
<sequence length="174" mass="18546">MSNWYMLTVVGRDRPGIVSQVTLALYKGGGNLGEASMVRLGGNFSIMLMVHYEGTAELLEKLISPVGDKLHLHIHIDSIKGALHQRLEPDVRISIYGADRAGIVAETTGVLVEAGLNILNLESDVGGSPTNPIYIMEIDGAARNGVDSIRVALDSVAKGKNIKISVTPINTLMG</sequence>
<dbReference type="InterPro" id="IPR002912">
    <property type="entry name" value="ACT_dom"/>
</dbReference>
<dbReference type="PANTHER" id="PTHR34875:SF6">
    <property type="entry name" value="UPF0237 PROTEIN MJ1558"/>
    <property type="match status" value="1"/>
</dbReference>
<evidence type="ECO:0000313" key="2">
    <source>
        <dbReference type="EMBL" id="SVB65975.1"/>
    </source>
</evidence>
<reference evidence="2" key="1">
    <citation type="submission" date="2018-05" db="EMBL/GenBank/DDBJ databases">
        <authorList>
            <person name="Lanie J.A."/>
            <person name="Ng W.-L."/>
            <person name="Kazmierczak K.M."/>
            <person name="Andrzejewski T.M."/>
            <person name="Davidsen T.M."/>
            <person name="Wayne K.J."/>
            <person name="Tettelin H."/>
            <person name="Glass J.I."/>
            <person name="Rusch D."/>
            <person name="Podicherti R."/>
            <person name="Tsui H.-C.T."/>
            <person name="Winkler M.E."/>
        </authorList>
    </citation>
    <scope>NUCLEOTIDE SEQUENCE</scope>
</reference>
<dbReference type="AlphaFoldDB" id="A0A382FTR9"/>
<dbReference type="InterPro" id="IPR045865">
    <property type="entry name" value="ACT-like_dom_sf"/>
</dbReference>
<gene>
    <name evidence="2" type="ORF">METZ01_LOCUS218829</name>
</gene>
<dbReference type="InterPro" id="IPR050990">
    <property type="entry name" value="UPF0237/GcvR_regulator"/>
</dbReference>
<proteinExistence type="predicted"/>
<dbReference type="PROSITE" id="PS51671">
    <property type="entry name" value="ACT"/>
    <property type="match status" value="1"/>
</dbReference>
<dbReference type="PANTHER" id="PTHR34875">
    <property type="entry name" value="UPF0237 PROTEIN MJ1558"/>
    <property type="match status" value="1"/>
</dbReference>
<evidence type="ECO:0000259" key="1">
    <source>
        <dbReference type="PROSITE" id="PS51671"/>
    </source>
</evidence>
<protein>
    <recommendedName>
        <fullName evidence="1">ACT domain-containing protein</fullName>
    </recommendedName>
</protein>